<feature type="region of interest" description="Disordered" evidence="1">
    <location>
        <begin position="79"/>
        <end position="140"/>
    </location>
</feature>
<evidence type="ECO:0000313" key="4">
    <source>
        <dbReference type="Proteomes" id="UP000027138"/>
    </source>
</evidence>
<protein>
    <submittedName>
        <fullName evidence="2">Uncharacterized protein</fullName>
    </submittedName>
</protein>
<dbReference type="EMBL" id="KK914535">
    <property type="protein sequence ID" value="KDP34330.1"/>
    <property type="molecule type" value="Genomic_DNA"/>
</dbReference>
<dbReference type="AlphaFoldDB" id="A0A067KR84"/>
<name>A0A067KR84_JATCU</name>
<evidence type="ECO:0000313" key="3">
    <source>
        <dbReference type="EMBL" id="KDP34330.1"/>
    </source>
</evidence>
<accession>A0A067KR84</accession>
<feature type="compositionally biased region" description="Basic and acidic residues" evidence="1">
    <location>
        <begin position="89"/>
        <end position="102"/>
    </location>
</feature>
<dbReference type="EMBL" id="KK914535">
    <property type="protein sequence ID" value="KDP34329.1"/>
    <property type="molecule type" value="Genomic_DNA"/>
</dbReference>
<evidence type="ECO:0000313" key="2">
    <source>
        <dbReference type="EMBL" id="KDP34329.1"/>
    </source>
</evidence>
<reference evidence="2 4" key="1">
    <citation type="journal article" date="2014" name="PLoS ONE">
        <title>Global Analysis of Gene Expression Profiles in Physic Nut (Jatropha curcas L.) Seedlings Exposed to Salt Stress.</title>
        <authorList>
            <person name="Zhang L."/>
            <person name="Zhang C."/>
            <person name="Wu P."/>
            <person name="Chen Y."/>
            <person name="Li M."/>
            <person name="Jiang H."/>
            <person name="Wu G."/>
        </authorList>
    </citation>
    <scope>NUCLEOTIDE SEQUENCE [LARGE SCALE GENOMIC DNA]</scope>
    <source>
        <strain evidence="4">cv. GZQX0401</strain>
        <tissue evidence="2">Young leaves</tissue>
    </source>
</reference>
<proteinExistence type="predicted"/>
<dbReference type="Proteomes" id="UP000027138">
    <property type="component" value="Unassembled WGS sequence"/>
</dbReference>
<organism evidence="2 4">
    <name type="scientific">Jatropha curcas</name>
    <name type="common">Barbados nut</name>
    <dbReference type="NCBI Taxonomy" id="180498"/>
    <lineage>
        <taxon>Eukaryota</taxon>
        <taxon>Viridiplantae</taxon>
        <taxon>Streptophyta</taxon>
        <taxon>Embryophyta</taxon>
        <taxon>Tracheophyta</taxon>
        <taxon>Spermatophyta</taxon>
        <taxon>Magnoliopsida</taxon>
        <taxon>eudicotyledons</taxon>
        <taxon>Gunneridae</taxon>
        <taxon>Pentapetalae</taxon>
        <taxon>rosids</taxon>
        <taxon>fabids</taxon>
        <taxon>Malpighiales</taxon>
        <taxon>Euphorbiaceae</taxon>
        <taxon>Crotonoideae</taxon>
        <taxon>Jatropheae</taxon>
        <taxon>Jatropha</taxon>
    </lineage>
</organism>
<gene>
    <name evidence="2" type="ORF">JCGZ_12677</name>
    <name evidence="3" type="ORF">JCGZ_12678</name>
</gene>
<sequence>MILPLGASPETHRSIVRLEPPLPSIVAGKLWLLKIERSSHHLARFSVRSPFLASPTLQLLPESRASRGLDVEQRLKAGGAATIHSNGNKGREELRRDGRENAAQRTPLHSSPVIGKQEKEGEEEVGDGLGPRKKKERKKKRIEKIWASRLFRFNSNRFGPT</sequence>
<evidence type="ECO:0000256" key="1">
    <source>
        <dbReference type="SAM" id="MobiDB-lite"/>
    </source>
</evidence>
<feature type="compositionally biased region" description="Basic residues" evidence="1">
    <location>
        <begin position="131"/>
        <end position="140"/>
    </location>
</feature>
<keyword evidence="4" id="KW-1185">Reference proteome</keyword>